<dbReference type="Gene3D" id="3.40.50.300">
    <property type="entry name" value="P-loop containing nucleotide triphosphate hydrolases"/>
    <property type="match status" value="1"/>
</dbReference>
<dbReference type="SUPFAM" id="SSF52540">
    <property type="entry name" value="P-loop containing nucleoside triphosphate hydrolases"/>
    <property type="match status" value="1"/>
</dbReference>
<dbReference type="EMBL" id="MN739810">
    <property type="protein sequence ID" value="QHT27108.1"/>
    <property type="molecule type" value="Genomic_DNA"/>
</dbReference>
<dbReference type="InterPro" id="IPR000330">
    <property type="entry name" value="SNF2_N"/>
</dbReference>
<reference evidence="2" key="1">
    <citation type="journal article" date="2020" name="Nature">
        <title>Giant virus diversity and host interactions through global metagenomics.</title>
        <authorList>
            <person name="Schulz F."/>
            <person name="Roux S."/>
            <person name="Paez-Espino D."/>
            <person name="Jungbluth S."/>
            <person name="Walsh D.A."/>
            <person name="Denef V.J."/>
            <person name="McMahon K.D."/>
            <person name="Konstantinidis K.T."/>
            <person name="Eloe-Fadrosh E.A."/>
            <person name="Kyrpides N.C."/>
            <person name="Woyke T."/>
        </authorList>
    </citation>
    <scope>NUCLEOTIDE SEQUENCE</scope>
    <source>
        <strain evidence="2">GVMAG-M-3300023179-2</strain>
    </source>
</reference>
<accession>A0A6C0EDX7</accession>
<dbReference type="GO" id="GO:0005524">
    <property type="term" value="F:ATP binding"/>
    <property type="evidence" value="ECO:0007669"/>
    <property type="project" value="InterPro"/>
</dbReference>
<dbReference type="InterPro" id="IPR027417">
    <property type="entry name" value="P-loop_NTPase"/>
</dbReference>
<feature type="domain" description="Helicase ATP-binding" evidence="1">
    <location>
        <begin position="19"/>
        <end position="87"/>
    </location>
</feature>
<name>A0A6C0EDX7_9ZZZZ</name>
<dbReference type="InterPro" id="IPR038718">
    <property type="entry name" value="SNF2-like_sf"/>
</dbReference>
<evidence type="ECO:0000259" key="1">
    <source>
        <dbReference type="PROSITE" id="PS51192"/>
    </source>
</evidence>
<dbReference type="InterPro" id="IPR001650">
    <property type="entry name" value="Helicase_C-like"/>
</dbReference>
<dbReference type="SMART" id="SM00490">
    <property type="entry name" value="HELICc"/>
    <property type="match status" value="1"/>
</dbReference>
<organism evidence="2">
    <name type="scientific">viral metagenome</name>
    <dbReference type="NCBI Taxonomy" id="1070528"/>
    <lineage>
        <taxon>unclassified sequences</taxon>
        <taxon>metagenomes</taxon>
        <taxon>organismal metagenomes</taxon>
    </lineage>
</organism>
<proteinExistence type="predicted"/>
<dbReference type="Pfam" id="PF00271">
    <property type="entry name" value="Helicase_C"/>
    <property type="match status" value="1"/>
</dbReference>
<sequence length="930" mass="109355">MGEKKKIYRKTTEGEYEREQVVDKITNMNNTLLIIDEAHNISGNEYGEALHKIIKNSENLRIILLTATPMINLADEIVDLLNFIRPDDDQIYRDKIFTNDKNYLMKIKPTGLEYLKEKAQGYISFYRGSIPYTFAKRVEIGKIPKNLLFTPVIKCYMEDFQFDTYLETTLDFDDTLDKSSSAASNFVFPRIDKNKLKGCYSTEGINTVISQLNSDGPKLRSLINKNLFDNKLTKQEEDNFIFENNKKNISGLILKLDYIKKFSTKFYTIINNLNQLFDNNAAKMSSTAFIYSNLVKAGGIELLAEALIQNGYLEYQDDYTNYDIKDETLDYKTGLTYLQFKNKKMLNFKPATFLLITGNKEDHEDLSEVKQKIIQEVFNNSNNIDGKYIKFILGSRVMNEGVTLKNCKEVHILDVFYNIPKAEQVIGRAIRMCVHQDVINNNYKYPYVNVYRYVVAIDDRKKNELSTDELLYQKAEIKYLTIKDIEHSLKEIAIDCPLLLHANMFPEELEEYKNCVRPSLENLKNNEKICPALCDFRECNLKCDSKDLNNNYWDSKKMTYKKLDKSEINYNTFNDDLAKSEIVLIKNKIKDLYRFKHVYLYNEIMDLIKRSFSDDQAELFEEYFLEQALVDMMPINENDFNNYADTLYDKYNRPGYLILRDIYYIFQPFNENEDVSMYYRQFLDINQINQISIDNYIRQNYKDVEKKNSQNTVENNANIDNSYNFIDTLEYYENRDENFIVGIIDKNLNKLASNEDDLFKIRPPRAKILNKKRGTGIPTFKGAVCSTSKDKTYLINLIKKLPNVSPKDIDEVKKMNKEQICNKVKEKLLYLEKYSTSKEKNKMTYIMISKDHPIYEFPYNLEDRIKVNIKNINKYIDADIDILVTKIKNNDHELSYELSFKNTKNLESKSNLIKDFDFKLVNNTWIKIIN</sequence>
<dbReference type="Pfam" id="PF00176">
    <property type="entry name" value="SNF2-rel_dom"/>
    <property type="match status" value="1"/>
</dbReference>
<dbReference type="PROSITE" id="PS51192">
    <property type="entry name" value="HELICASE_ATP_BIND_1"/>
    <property type="match status" value="1"/>
</dbReference>
<dbReference type="Gene3D" id="3.40.50.10810">
    <property type="entry name" value="Tandem AAA-ATPase domain"/>
    <property type="match status" value="1"/>
</dbReference>
<protein>
    <recommendedName>
        <fullName evidence="1">Helicase ATP-binding domain-containing protein</fullName>
    </recommendedName>
</protein>
<dbReference type="InterPro" id="IPR014001">
    <property type="entry name" value="Helicase_ATP-bd"/>
</dbReference>
<dbReference type="AlphaFoldDB" id="A0A6C0EDX7"/>
<evidence type="ECO:0000313" key="2">
    <source>
        <dbReference type="EMBL" id="QHT27108.1"/>
    </source>
</evidence>